<sequence length="132" mass="15236">MARMTPIKTSIEKVRRFVKAIISSSTITHDFKKIRQSVDEGEVVRKIPQNISTRWNSTYLMLSVYTSMPTTIAAVMRHHNNLAYYKLTPQEDSDLQVVTRFLQLFYEVTNILSSSTYVTLELSIVLMDDIVD</sequence>
<dbReference type="EMBL" id="CAJVQC010167845">
    <property type="protein sequence ID" value="CAG8849870.1"/>
    <property type="molecule type" value="Genomic_DNA"/>
</dbReference>
<reference evidence="1" key="1">
    <citation type="submission" date="2021-06" db="EMBL/GenBank/DDBJ databases">
        <authorList>
            <person name="Kallberg Y."/>
            <person name="Tangrot J."/>
            <person name="Rosling A."/>
        </authorList>
    </citation>
    <scope>NUCLEOTIDE SEQUENCE</scope>
    <source>
        <strain evidence="1">MA461A</strain>
    </source>
</reference>
<organism evidence="1 2">
    <name type="scientific">Racocetra persica</name>
    <dbReference type="NCBI Taxonomy" id="160502"/>
    <lineage>
        <taxon>Eukaryota</taxon>
        <taxon>Fungi</taxon>
        <taxon>Fungi incertae sedis</taxon>
        <taxon>Mucoromycota</taxon>
        <taxon>Glomeromycotina</taxon>
        <taxon>Glomeromycetes</taxon>
        <taxon>Diversisporales</taxon>
        <taxon>Gigasporaceae</taxon>
        <taxon>Racocetra</taxon>
    </lineage>
</organism>
<comment type="caution">
    <text evidence="1">The sequence shown here is derived from an EMBL/GenBank/DDBJ whole genome shotgun (WGS) entry which is preliminary data.</text>
</comment>
<proteinExistence type="predicted"/>
<keyword evidence="2" id="KW-1185">Reference proteome</keyword>
<name>A0ACA9SV95_9GLOM</name>
<evidence type="ECO:0000313" key="1">
    <source>
        <dbReference type="EMBL" id="CAG8849870.1"/>
    </source>
</evidence>
<dbReference type="Proteomes" id="UP000789920">
    <property type="component" value="Unassembled WGS sequence"/>
</dbReference>
<gene>
    <name evidence="1" type="ORF">RPERSI_LOCUS35810</name>
</gene>
<accession>A0ACA9SV95</accession>
<evidence type="ECO:0000313" key="2">
    <source>
        <dbReference type="Proteomes" id="UP000789920"/>
    </source>
</evidence>
<protein>
    <submittedName>
        <fullName evidence="1">1131_t:CDS:1</fullName>
    </submittedName>
</protein>
<feature type="non-terminal residue" evidence="1">
    <location>
        <position position="132"/>
    </location>
</feature>